<dbReference type="OrthoDB" id="420564at2759"/>
<dbReference type="PANTHER" id="PTHR35179">
    <property type="entry name" value="PROTEIN CBG02620"/>
    <property type="match status" value="1"/>
</dbReference>
<protein>
    <submittedName>
        <fullName evidence="1">Geranylgeranyl pyrophosphate synthetase</fullName>
    </submittedName>
</protein>
<accession>A0A8H7HMJ2</accession>
<sequence length="379" mass="42843">MENVLFLGLSGVVASIRPPSNGTGNSPVEVSNLKALGSYNWVKDQVPTIAIPGRPPVWKEQPSPIELSGDIGKPFFDEDIARKCGYPLEPDLLAIKVSQETDPSFKLSEENIDIVTNRNNLRKLIEFANSGTGNRGQTMVLTRYEARKSERQSNNRFIGFDYMFERIVTEELPSIRATNSGGRTVHLRPVGYHQIVRYDILGMRFLVRSRVDVMLQGPSNSVLGQIKLKLDSVDTSLPILHEEAAGMRYVNFGEFVPQDSLMDIKLAHKHHINWNNVYSQYFLSQTPNLKIADRTTVGRKCFVAQVDTYGKDSLKTEHEKRSQQFRNLVAVLREMRRTLQARGGSSQPLAFVYCQKGNLKAYIIREKGEYLSDEGLETF</sequence>
<evidence type="ECO:0000313" key="2">
    <source>
        <dbReference type="Proteomes" id="UP000602905"/>
    </source>
</evidence>
<gene>
    <name evidence="1" type="ORF">RHS03_06933</name>
</gene>
<feature type="non-terminal residue" evidence="1">
    <location>
        <position position="379"/>
    </location>
</feature>
<reference evidence="1" key="1">
    <citation type="submission" date="2020-09" db="EMBL/GenBank/DDBJ databases">
        <title>Comparative genome analyses of four rice-infecting Rhizoctonia solani isolates reveal extensive enrichment of homogalacturonan modification genes.</title>
        <authorList>
            <person name="Lee D.-Y."/>
            <person name="Jeon J."/>
            <person name="Kim K.-T."/>
            <person name="Cheong K."/>
            <person name="Song H."/>
            <person name="Choi G."/>
            <person name="Ko J."/>
            <person name="Opiyo S.O."/>
            <person name="Zuo S."/>
            <person name="Madhav S."/>
            <person name="Lee Y.-H."/>
            <person name="Wang G.-L."/>
        </authorList>
    </citation>
    <scope>NUCLEOTIDE SEQUENCE</scope>
    <source>
        <strain evidence="1">AG1-IA WGL</strain>
    </source>
</reference>
<evidence type="ECO:0000313" key="1">
    <source>
        <dbReference type="EMBL" id="KAF8699889.1"/>
    </source>
</evidence>
<comment type="caution">
    <text evidence="1">The sequence shown here is derived from an EMBL/GenBank/DDBJ whole genome shotgun (WGS) entry which is preliminary data.</text>
</comment>
<name>A0A8H7HMJ2_9AGAM</name>
<dbReference type="Proteomes" id="UP000602905">
    <property type="component" value="Unassembled WGS sequence"/>
</dbReference>
<dbReference type="EMBL" id="JACYCD010000236">
    <property type="protein sequence ID" value="KAF8699889.1"/>
    <property type="molecule type" value="Genomic_DNA"/>
</dbReference>
<proteinExistence type="predicted"/>
<dbReference type="AlphaFoldDB" id="A0A8H7HMJ2"/>
<organism evidence="1 2">
    <name type="scientific">Rhizoctonia solani</name>
    <dbReference type="NCBI Taxonomy" id="456999"/>
    <lineage>
        <taxon>Eukaryota</taxon>
        <taxon>Fungi</taxon>
        <taxon>Dikarya</taxon>
        <taxon>Basidiomycota</taxon>
        <taxon>Agaricomycotina</taxon>
        <taxon>Agaricomycetes</taxon>
        <taxon>Cantharellales</taxon>
        <taxon>Ceratobasidiaceae</taxon>
        <taxon>Rhizoctonia</taxon>
    </lineage>
</organism>
<dbReference type="PANTHER" id="PTHR35179:SF2">
    <property type="entry name" value="START DOMAIN-CONTAINING PROTEIN"/>
    <property type="match status" value="1"/>
</dbReference>